<evidence type="ECO:0000313" key="5">
    <source>
        <dbReference type="EMBL" id="MBS7525760.1"/>
    </source>
</evidence>
<accession>A0ABS5PKQ6</accession>
<dbReference type="Pfam" id="PF13556">
    <property type="entry name" value="HTH_30"/>
    <property type="match status" value="1"/>
</dbReference>
<organism evidence="5 6">
    <name type="scientific">Fusibacter paucivorans</name>
    <dbReference type="NCBI Taxonomy" id="76009"/>
    <lineage>
        <taxon>Bacteria</taxon>
        <taxon>Bacillati</taxon>
        <taxon>Bacillota</taxon>
        <taxon>Clostridia</taxon>
        <taxon>Eubacteriales</taxon>
        <taxon>Eubacteriales Family XII. Incertae Sedis</taxon>
        <taxon>Fusibacter</taxon>
    </lineage>
</organism>
<protein>
    <submittedName>
        <fullName evidence="5">Helix-turn-helix domain-containing protein</fullName>
    </submittedName>
</protein>
<dbReference type="InterPro" id="IPR012914">
    <property type="entry name" value="PucR_dom"/>
</dbReference>
<evidence type="ECO:0000259" key="4">
    <source>
        <dbReference type="Pfam" id="PF17853"/>
    </source>
</evidence>
<dbReference type="InterPro" id="IPR025736">
    <property type="entry name" value="PucR_C-HTH_dom"/>
</dbReference>
<evidence type="ECO:0000313" key="6">
    <source>
        <dbReference type="Proteomes" id="UP000746471"/>
    </source>
</evidence>
<evidence type="ECO:0000259" key="3">
    <source>
        <dbReference type="Pfam" id="PF13556"/>
    </source>
</evidence>
<keyword evidence="6" id="KW-1185">Reference proteome</keyword>
<name>A0ABS5PKQ6_9FIRM</name>
<feature type="domain" description="PucR C-terminal helix-turn-helix" evidence="3">
    <location>
        <begin position="475"/>
        <end position="533"/>
    </location>
</feature>
<dbReference type="Pfam" id="PF17853">
    <property type="entry name" value="GGDEF_2"/>
    <property type="match status" value="1"/>
</dbReference>
<evidence type="ECO:0000256" key="1">
    <source>
        <dbReference type="ARBA" id="ARBA00006754"/>
    </source>
</evidence>
<reference evidence="5 6" key="1">
    <citation type="submission" date="2021-05" db="EMBL/GenBank/DDBJ databases">
        <title>Fusibacter ferrireducens sp. nov., an anaerobic, sulfur- and Fe-reducing bacterium isolated from the mangrove sediment.</title>
        <authorList>
            <person name="Qiu D."/>
        </authorList>
    </citation>
    <scope>NUCLEOTIDE SEQUENCE [LARGE SCALE GENOMIC DNA]</scope>
    <source>
        <strain evidence="5 6">DSM 12116</strain>
    </source>
</reference>
<dbReference type="PANTHER" id="PTHR33744:SF1">
    <property type="entry name" value="DNA-BINDING TRANSCRIPTIONAL ACTIVATOR ADER"/>
    <property type="match status" value="1"/>
</dbReference>
<dbReference type="InterPro" id="IPR051448">
    <property type="entry name" value="CdaR-like_regulators"/>
</dbReference>
<dbReference type="InterPro" id="IPR042070">
    <property type="entry name" value="PucR_C-HTH_sf"/>
</dbReference>
<evidence type="ECO:0000259" key="2">
    <source>
        <dbReference type="Pfam" id="PF07905"/>
    </source>
</evidence>
<feature type="domain" description="CdaR GGDEF-like" evidence="4">
    <location>
        <begin position="301"/>
        <end position="422"/>
    </location>
</feature>
<sequence>MKNETIVYLNEILALPLFEHCRVVTKEAPLSQCATSINVMLDKEIVEWLGKDQILLTTGKVVEKLSAEEQIELFRAIRSKSVSAVFIKISPYLPALPGSVIETCNEIGLVIVDLDYDVTFTNIFSHVYELMFNKQSAVLKRVENLHQDTMQVVVSGGGIEDVLRSVHKTISVPVFVRDYYFENTYFVKSAFADDYTLLYENIENVHFEGKNGKLIHDTVPYRGREIERLMVPIVVKNQVYGHLVAYGTNQSISNYDQLGLESTSHIVALDFLKKISVHEVENKYKLEFFDDLISLDEDRRAKAIERAGNFRFVENAQYAMLCLRLVGKNQTEDQMRVVYLLELICKDMGHAYLILNKSECIYVLVMLKEGEGVALTKRYATYIYDVLKGKMKKHQIKIGVGRIVKGLLNAHKSKVDAYKALEAAANYMPKDVVFFEEMGVYKILSQSSIRQELEHFAEEVLGKLVAYDQRRDTELIKTLEVYFTCNGNLKKMSESLYTHYNTILYRLNRIQEIIELSLDNEEHRFAIQTALKVNLILKE</sequence>
<feature type="domain" description="Purine catabolism PurC-like" evidence="2">
    <location>
        <begin position="11"/>
        <end position="129"/>
    </location>
</feature>
<dbReference type="Proteomes" id="UP000746471">
    <property type="component" value="Unassembled WGS sequence"/>
</dbReference>
<dbReference type="Gene3D" id="1.10.10.2840">
    <property type="entry name" value="PucR C-terminal helix-turn-helix domain"/>
    <property type="match status" value="1"/>
</dbReference>
<dbReference type="PANTHER" id="PTHR33744">
    <property type="entry name" value="CARBOHYDRATE DIACID REGULATOR"/>
    <property type="match status" value="1"/>
</dbReference>
<comment type="caution">
    <text evidence="5">The sequence shown here is derived from an EMBL/GenBank/DDBJ whole genome shotgun (WGS) entry which is preliminary data.</text>
</comment>
<proteinExistence type="inferred from homology"/>
<dbReference type="EMBL" id="JAHBCL010000005">
    <property type="protein sequence ID" value="MBS7525760.1"/>
    <property type="molecule type" value="Genomic_DNA"/>
</dbReference>
<dbReference type="Pfam" id="PF07905">
    <property type="entry name" value="PucR"/>
    <property type="match status" value="1"/>
</dbReference>
<dbReference type="InterPro" id="IPR041522">
    <property type="entry name" value="CdaR_GGDEF"/>
</dbReference>
<comment type="similarity">
    <text evidence="1">Belongs to the CdaR family.</text>
</comment>
<dbReference type="RefSeq" id="WP_213235549.1">
    <property type="nucleotide sequence ID" value="NZ_JAHBCL010000005.1"/>
</dbReference>
<gene>
    <name evidence="5" type="ORF">KHM83_03610</name>
</gene>